<dbReference type="AlphaFoldDB" id="A0A7S1BKV5"/>
<gene>
    <name evidence="1" type="ORF">CHYS00102_LOCUS15754</name>
</gene>
<evidence type="ECO:0000313" key="1">
    <source>
        <dbReference type="EMBL" id="CAD8888555.1"/>
    </source>
</evidence>
<sequence>MLSLAIRRAAAAVSTRRASLTVATLTKLPPPASTSAAREFSTPTEIEGEMDQKYHAVVQNDAGEIVYVVPDIDDSLEWCLTSPPPLHQFDESPVIVETDHLVKK</sequence>
<accession>A0A7S1BKV5</accession>
<reference evidence="1" key="1">
    <citation type="submission" date="2021-01" db="EMBL/GenBank/DDBJ databases">
        <authorList>
            <person name="Corre E."/>
            <person name="Pelletier E."/>
            <person name="Niang G."/>
            <person name="Scheremetjew M."/>
            <person name="Finn R."/>
            <person name="Kale V."/>
            <person name="Holt S."/>
            <person name="Cochrane G."/>
            <person name="Meng A."/>
            <person name="Brown T."/>
            <person name="Cohen L."/>
        </authorList>
    </citation>
    <scope>NUCLEOTIDE SEQUENCE</scope>
    <source>
        <strain evidence="1">308</strain>
    </source>
</reference>
<name>A0A7S1BKV5_9STRA</name>
<dbReference type="EMBL" id="HBFR01021898">
    <property type="protein sequence ID" value="CAD8888555.1"/>
    <property type="molecule type" value="Transcribed_RNA"/>
</dbReference>
<proteinExistence type="predicted"/>
<protein>
    <submittedName>
        <fullName evidence="1">Uncharacterized protein</fullName>
    </submittedName>
</protein>
<organism evidence="1">
    <name type="scientific">Corethron hystrix</name>
    <dbReference type="NCBI Taxonomy" id="216773"/>
    <lineage>
        <taxon>Eukaryota</taxon>
        <taxon>Sar</taxon>
        <taxon>Stramenopiles</taxon>
        <taxon>Ochrophyta</taxon>
        <taxon>Bacillariophyta</taxon>
        <taxon>Coscinodiscophyceae</taxon>
        <taxon>Corethrophycidae</taxon>
        <taxon>Corethrales</taxon>
        <taxon>Corethraceae</taxon>
        <taxon>Corethron</taxon>
    </lineage>
</organism>